<evidence type="ECO:0000313" key="4">
    <source>
        <dbReference type="Proteomes" id="UP000618818"/>
    </source>
</evidence>
<accession>A0ABR8NKK1</accession>
<dbReference type="InterPro" id="IPR023393">
    <property type="entry name" value="START-like_dom_sf"/>
</dbReference>
<dbReference type="InterPro" id="IPR013538">
    <property type="entry name" value="ASHA1/2-like_C"/>
</dbReference>
<dbReference type="Gene3D" id="3.30.530.20">
    <property type="match status" value="1"/>
</dbReference>
<reference evidence="3 4" key="1">
    <citation type="submission" date="2020-09" db="EMBL/GenBank/DDBJ databases">
        <title>novel species in genus Nocardioides.</title>
        <authorList>
            <person name="Zhang G."/>
        </authorList>
    </citation>
    <scope>NUCLEOTIDE SEQUENCE [LARGE SCALE GENOMIC DNA]</scope>
    <source>
        <strain evidence="3 4">KCTC 39551</strain>
    </source>
</reference>
<feature type="domain" description="Activator of Hsp90 ATPase homologue 1/2-like C-terminal" evidence="2">
    <location>
        <begin position="56"/>
        <end position="136"/>
    </location>
</feature>
<dbReference type="Pfam" id="PF08327">
    <property type="entry name" value="AHSA1"/>
    <property type="match status" value="1"/>
</dbReference>
<keyword evidence="4" id="KW-1185">Reference proteome</keyword>
<gene>
    <name evidence="3" type="ORF">IEZ26_20230</name>
</gene>
<dbReference type="Proteomes" id="UP000618818">
    <property type="component" value="Unassembled WGS sequence"/>
</dbReference>
<comment type="caution">
    <text evidence="3">The sequence shown here is derived from an EMBL/GenBank/DDBJ whole genome shotgun (WGS) entry which is preliminary data.</text>
</comment>
<sequence length="139" mass="15486">MSLEPITADIAVPVTPTEAFVGFTAQMGEWWDPMLSPDPPTFNGIAIDPNGPVASVHGDEQYVWGRVLKWDPIGHYTQEFWLGHAKEQPTRLDVTFTDAEGGGTLVHLEHSGWVDGSEDVRATYTHWDDLLRRYAAHVS</sequence>
<evidence type="ECO:0000256" key="1">
    <source>
        <dbReference type="ARBA" id="ARBA00006817"/>
    </source>
</evidence>
<dbReference type="EMBL" id="JACXYZ010000004">
    <property type="protein sequence ID" value="MBD3926959.1"/>
    <property type="molecule type" value="Genomic_DNA"/>
</dbReference>
<organism evidence="3 4">
    <name type="scientific">Nocardioides cavernae</name>
    <dbReference type="NCBI Taxonomy" id="1921566"/>
    <lineage>
        <taxon>Bacteria</taxon>
        <taxon>Bacillati</taxon>
        <taxon>Actinomycetota</taxon>
        <taxon>Actinomycetes</taxon>
        <taxon>Propionibacteriales</taxon>
        <taxon>Nocardioidaceae</taxon>
        <taxon>Nocardioides</taxon>
    </lineage>
</organism>
<name>A0ABR8NKK1_9ACTN</name>
<protein>
    <submittedName>
        <fullName evidence="3">SRPBCC domain-containing protein</fullName>
    </submittedName>
</protein>
<comment type="similarity">
    <text evidence="1">Belongs to the AHA1 family.</text>
</comment>
<evidence type="ECO:0000313" key="3">
    <source>
        <dbReference type="EMBL" id="MBD3926959.1"/>
    </source>
</evidence>
<dbReference type="RefSeq" id="WP_191196817.1">
    <property type="nucleotide sequence ID" value="NZ_JACXYZ010000004.1"/>
</dbReference>
<proteinExistence type="inferred from homology"/>
<dbReference type="SUPFAM" id="SSF55961">
    <property type="entry name" value="Bet v1-like"/>
    <property type="match status" value="1"/>
</dbReference>
<evidence type="ECO:0000259" key="2">
    <source>
        <dbReference type="Pfam" id="PF08327"/>
    </source>
</evidence>